<comment type="caution">
    <text evidence="2">The sequence shown here is derived from an EMBL/GenBank/DDBJ whole genome shotgun (WGS) entry which is preliminary data.</text>
</comment>
<keyword evidence="3" id="KW-1185">Reference proteome</keyword>
<proteinExistence type="predicted"/>
<organism evidence="2 3">
    <name type="scientific">Streptomyces griseochromogenes</name>
    <dbReference type="NCBI Taxonomy" id="68214"/>
    <lineage>
        <taxon>Bacteria</taxon>
        <taxon>Bacillati</taxon>
        <taxon>Actinomycetota</taxon>
        <taxon>Actinomycetes</taxon>
        <taxon>Kitasatosporales</taxon>
        <taxon>Streptomycetaceae</taxon>
        <taxon>Streptomyces</taxon>
    </lineage>
</organism>
<gene>
    <name evidence="2" type="ORF">J2Z21_000598</name>
</gene>
<evidence type="ECO:0000256" key="1">
    <source>
        <dbReference type="SAM" id="MobiDB-lite"/>
    </source>
</evidence>
<name>A0ABS4LJX7_9ACTN</name>
<sequence>MFGPATRTSWEAAERSMAPAPATGPPGSRRVAG</sequence>
<dbReference type="Proteomes" id="UP001519309">
    <property type="component" value="Unassembled WGS sequence"/>
</dbReference>
<dbReference type="EMBL" id="JAGGLP010000001">
    <property type="protein sequence ID" value="MBP2047676.1"/>
    <property type="molecule type" value="Genomic_DNA"/>
</dbReference>
<feature type="region of interest" description="Disordered" evidence="1">
    <location>
        <begin position="1"/>
        <end position="33"/>
    </location>
</feature>
<accession>A0ABS4LJX7</accession>
<protein>
    <submittedName>
        <fullName evidence="2">Uncharacterized protein</fullName>
    </submittedName>
</protein>
<reference evidence="2 3" key="1">
    <citation type="submission" date="2021-03" db="EMBL/GenBank/DDBJ databases">
        <title>Genomic Encyclopedia of Type Strains, Phase IV (KMG-IV): sequencing the most valuable type-strain genomes for metagenomic binning, comparative biology and taxonomic classification.</title>
        <authorList>
            <person name="Goeker M."/>
        </authorList>
    </citation>
    <scope>NUCLEOTIDE SEQUENCE [LARGE SCALE GENOMIC DNA]</scope>
    <source>
        <strain evidence="2 3">DSM 40499</strain>
    </source>
</reference>
<evidence type="ECO:0000313" key="3">
    <source>
        <dbReference type="Proteomes" id="UP001519309"/>
    </source>
</evidence>
<evidence type="ECO:0000313" key="2">
    <source>
        <dbReference type="EMBL" id="MBP2047676.1"/>
    </source>
</evidence>